<organism evidence="2 3">
    <name type="scientific">Macrolepiota fuliginosa MF-IS2</name>
    <dbReference type="NCBI Taxonomy" id="1400762"/>
    <lineage>
        <taxon>Eukaryota</taxon>
        <taxon>Fungi</taxon>
        <taxon>Dikarya</taxon>
        <taxon>Basidiomycota</taxon>
        <taxon>Agaricomycotina</taxon>
        <taxon>Agaricomycetes</taxon>
        <taxon>Agaricomycetidae</taxon>
        <taxon>Agaricales</taxon>
        <taxon>Agaricineae</taxon>
        <taxon>Agaricaceae</taxon>
        <taxon>Macrolepiota</taxon>
    </lineage>
</organism>
<feature type="region of interest" description="Disordered" evidence="1">
    <location>
        <begin position="90"/>
        <end position="126"/>
    </location>
</feature>
<proteinExistence type="predicted"/>
<comment type="caution">
    <text evidence="2">The sequence shown here is derived from an EMBL/GenBank/DDBJ whole genome shotgun (WGS) entry which is preliminary data.</text>
</comment>
<gene>
    <name evidence="2" type="ORF">P691DRAFT_769408</name>
</gene>
<evidence type="ECO:0000313" key="2">
    <source>
        <dbReference type="EMBL" id="KAF9439568.1"/>
    </source>
</evidence>
<accession>A0A9P6BVI7</accession>
<dbReference type="EMBL" id="MU153943">
    <property type="protein sequence ID" value="KAF9439568.1"/>
    <property type="molecule type" value="Genomic_DNA"/>
</dbReference>
<dbReference type="Proteomes" id="UP000807342">
    <property type="component" value="Unassembled WGS sequence"/>
</dbReference>
<protein>
    <submittedName>
        <fullName evidence="2">Uncharacterized protein</fullName>
    </submittedName>
</protein>
<dbReference type="AlphaFoldDB" id="A0A9P6BVI7"/>
<evidence type="ECO:0000313" key="3">
    <source>
        <dbReference type="Proteomes" id="UP000807342"/>
    </source>
</evidence>
<reference evidence="2" key="1">
    <citation type="submission" date="2020-11" db="EMBL/GenBank/DDBJ databases">
        <authorList>
            <consortium name="DOE Joint Genome Institute"/>
            <person name="Ahrendt S."/>
            <person name="Riley R."/>
            <person name="Andreopoulos W."/>
            <person name="Labutti K."/>
            <person name="Pangilinan J."/>
            <person name="Ruiz-Duenas F.J."/>
            <person name="Barrasa J.M."/>
            <person name="Sanchez-Garcia M."/>
            <person name="Camarero S."/>
            <person name="Miyauchi S."/>
            <person name="Serrano A."/>
            <person name="Linde D."/>
            <person name="Babiker R."/>
            <person name="Drula E."/>
            <person name="Ayuso-Fernandez I."/>
            <person name="Pacheco R."/>
            <person name="Padilla G."/>
            <person name="Ferreira P."/>
            <person name="Barriuso J."/>
            <person name="Kellner H."/>
            <person name="Castanera R."/>
            <person name="Alfaro M."/>
            <person name="Ramirez L."/>
            <person name="Pisabarro A.G."/>
            <person name="Kuo A."/>
            <person name="Tritt A."/>
            <person name="Lipzen A."/>
            <person name="He G."/>
            <person name="Yan M."/>
            <person name="Ng V."/>
            <person name="Cullen D."/>
            <person name="Martin F."/>
            <person name="Rosso M.-N."/>
            <person name="Henrissat B."/>
            <person name="Hibbett D."/>
            <person name="Martinez A.T."/>
            <person name="Grigoriev I.V."/>
        </authorList>
    </citation>
    <scope>NUCLEOTIDE SEQUENCE</scope>
    <source>
        <strain evidence="2">MF-IS2</strain>
    </source>
</reference>
<evidence type="ECO:0000256" key="1">
    <source>
        <dbReference type="SAM" id="MobiDB-lite"/>
    </source>
</evidence>
<name>A0A9P6BVI7_9AGAR</name>
<sequence>MEMQLTPSQLMPSIPLVSEQLMPTPTNISLQLPIPPPVLLGHTQATTLLIHIPPTAGASHLFIPMPTSAPTSATIQELPLSLVALTLDTSHSTQSQTAWARRAGSEVESEQANPGSKKPAKRAHHS</sequence>
<keyword evidence="3" id="KW-1185">Reference proteome</keyword>